<organism evidence="12 13">
    <name type="scientific">Mariprofundus erugo</name>
    <dbReference type="NCBI Taxonomy" id="2528639"/>
    <lineage>
        <taxon>Bacteria</taxon>
        <taxon>Pseudomonadati</taxon>
        <taxon>Pseudomonadota</taxon>
        <taxon>Candidatius Mariprofundia</taxon>
        <taxon>Mariprofundales</taxon>
        <taxon>Mariprofundaceae</taxon>
        <taxon>Mariprofundus</taxon>
    </lineage>
</organism>
<evidence type="ECO:0000259" key="11">
    <source>
        <dbReference type="Pfam" id="PF17941"/>
    </source>
</evidence>
<feature type="binding site" evidence="6">
    <location>
        <position position="413"/>
    </location>
    <ligand>
        <name>Mg(2+)</name>
        <dbReference type="ChEBI" id="CHEBI:18420"/>
    </ligand>
</feature>
<keyword evidence="1 6" id="KW-0597">Phosphoprotein</keyword>
<dbReference type="PANTHER" id="PTHR30218:SF0">
    <property type="entry name" value="POLYPHOSPHATE KINASE"/>
    <property type="match status" value="1"/>
</dbReference>
<feature type="domain" description="Polyphosphate kinase C-terminal" evidence="10">
    <location>
        <begin position="513"/>
        <end position="679"/>
    </location>
</feature>
<dbReference type="Pfam" id="PF02503">
    <property type="entry name" value="PP_kinase"/>
    <property type="match status" value="1"/>
</dbReference>
<evidence type="ECO:0000256" key="7">
    <source>
        <dbReference type="RuleBase" id="RU003800"/>
    </source>
</evidence>
<dbReference type="InterPro" id="IPR025200">
    <property type="entry name" value="PPK_C_dom2"/>
</dbReference>
<keyword evidence="5 6" id="KW-0067">ATP-binding</keyword>
<dbReference type="Gene3D" id="3.30.1840.10">
    <property type="entry name" value="Polyphosphate kinase middle domain"/>
    <property type="match status" value="1"/>
</dbReference>
<dbReference type="InterPro" id="IPR036830">
    <property type="entry name" value="PP_kinase_middle_dom_sf"/>
</dbReference>
<feature type="active site" description="Phosphohistidine intermediate" evidence="6">
    <location>
        <position position="443"/>
    </location>
</feature>
<evidence type="ECO:0000256" key="6">
    <source>
        <dbReference type="HAMAP-Rule" id="MF_00347"/>
    </source>
</evidence>
<feature type="domain" description="Polyphosphate kinase C-terminal" evidence="11">
    <location>
        <begin position="340"/>
        <end position="502"/>
    </location>
</feature>
<dbReference type="OrthoDB" id="5287248at2"/>
<gene>
    <name evidence="12" type="primary">ppk1</name>
    <name evidence="6" type="synonym">ppk</name>
    <name evidence="12" type="ORF">FEF65_01295</name>
</gene>
<dbReference type="Pfam" id="PF17941">
    <property type="entry name" value="PP_kinase_C_1"/>
    <property type="match status" value="1"/>
</dbReference>
<comment type="caution">
    <text evidence="12">The sequence shown here is derived from an EMBL/GenBank/DDBJ whole genome shotgun (WGS) entry which is preliminary data.</text>
</comment>
<dbReference type="Gene3D" id="3.30.870.10">
    <property type="entry name" value="Endonuclease Chain A"/>
    <property type="match status" value="2"/>
</dbReference>
<feature type="binding site" evidence="6">
    <location>
        <position position="600"/>
    </location>
    <ligand>
        <name>ATP</name>
        <dbReference type="ChEBI" id="CHEBI:30616"/>
    </ligand>
</feature>
<dbReference type="CDD" id="cd09168">
    <property type="entry name" value="PLDc_PaPPK1_C2_like"/>
    <property type="match status" value="1"/>
</dbReference>
<dbReference type="NCBIfam" id="NF003917">
    <property type="entry name" value="PRK05443.1-1"/>
    <property type="match status" value="1"/>
</dbReference>
<evidence type="ECO:0000259" key="10">
    <source>
        <dbReference type="Pfam" id="PF13090"/>
    </source>
</evidence>
<feature type="domain" description="Polyphosphate kinase middle" evidence="8">
    <location>
        <begin position="129"/>
        <end position="307"/>
    </location>
</feature>
<dbReference type="GO" id="GO:0006799">
    <property type="term" value="P:polyphosphate biosynthetic process"/>
    <property type="evidence" value="ECO:0007669"/>
    <property type="project" value="UniProtKB-UniRule"/>
</dbReference>
<evidence type="ECO:0000313" key="13">
    <source>
        <dbReference type="Proteomes" id="UP000306585"/>
    </source>
</evidence>
<keyword evidence="6" id="KW-0479">Metal-binding</keyword>
<dbReference type="SUPFAM" id="SSF140356">
    <property type="entry name" value="PPK N-terminal domain-like"/>
    <property type="match status" value="1"/>
</dbReference>
<dbReference type="EC" id="2.7.4.1" evidence="6 7"/>
<dbReference type="GO" id="GO:0008976">
    <property type="term" value="F:polyphosphate kinase activity"/>
    <property type="evidence" value="ECO:0007669"/>
    <property type="project" value="UniProtKB-UniRule"/>
</dbReference>
<feature type="binding site" evidence="6">
    <location>
        <position position="383"/>
    </location>
    <ligand>
        <name>Mg(2+)</name>
        <dbReference type="ChEBI" id="CHEBI:18420"/>
    </ligand>
</feature>
<dbReference type="InterPro" id="IPR025198">
    <property type="entry name" value="PPK_N_dom"/>
</dbReference>
<evidence type="ECO:0000256" key="4">
    <source>
        <dbReference type="ARBA" id="ARBA00022777"/>
    </source>
</evidence>
<keyword evidence="13" id="KW-1185">Reference proteome</keyword>
<dbReference type="AlphaFoldDB" id="A0A5R9GSI1"/>
<evidence type="ECO:0000259" key="8">
    <source>
        <dbReference type="Pfam" id="PF02503"/>
    </source>
</evidence>
<feature type="binding site" evidence="6">
    <location>
        <position position="476"/>
    </location>
    <ligand>
        <name>ATP</name>
        <dbReference type="ChEBI" id="CHEBI:30616"/>
    </ligand>
</feature>
<dbReference type="NCBIfam" id="NF003918">
    <property type="entry name" value="PRK05443.1-2"/>
    <property type="match status" value="1"/>
</dbReference>
<proteinExistence type="inferred from homology"/>
<keyword evidence="4 6" id="KW-0418">Kinase</keyword>
<evidence type="ECO:0000259" key="9">
    <source>
        <dbReference type="Pfam" id="PF13089"/>
    </source>
</evidence>
<dbReference type="NCBIfam" id="NF003921">
    <property type="entry name" value="PRK05443.2-2"/>
    <property type="match status" value="1"/>
</dbReference>
<comment type="function">
    <text evidence="6 7">Catalyzes the reversible transfer of the terminal phosphate of ATP to form a long-chain polyphosphate (polyP).</text>
</comment>
<protein>
    <recommendedName>
        <fullName evidence="6 7">Polyphosphate kinase</fullName>
        <ecNumber evidence="6 7">2.7.4.1</ecNumber>
    </recommendedName>
    <alternativeName>
        <fullName evidence="6">ATP-polyphosphate phosphotransferase</fullName>
    </alternativeName>
    <alternativeName>
        <fullName evidence="6">Polyphosphoric acid kinase</fullName>
    </alternativeName>
</protein>
<dbReference type="HAMAP" id="MF_00347">
    <property type="entry name" value="Polyphosphate_kinase"/>
    <property type="match status" value="1"/>
</dbReference>
<comment type="PTM">
    <text evidence="6 7">An intermediate of this reaction is the autophosphorylated ppk in which a phosphate is covalently linked to a histidine residue through a N-P bond.</text>
</comment>
<reference evidence="12 13" key="1">
    <citation type="journal article" date="2019" name="Appl. Environ. Microbiol.">
        <title>Environmental Evidence and Genomic Insight of Iron-oxidizing Bacteria Preference Towards More Corrosion Resistant Stainless Steel at Higher Salinities.</title>
        <authorList>
            <person name="Garrison C.E."/>
            <person name="Price K.A."/>
            <person name="Field E.K."/>
        </authorList>
    </citation>
    <scope>NUCLEOTIDE SEQUENCE [LARGE SCALE GENOMIC DNA]</scope>
    <source>
        <strain evidence="12 13">P3</strain>
    </source>
</reference>
<comment type="similarity">
    <text evidence="6 7">Belongs to the polyphosphate kinase 1 (PPK1) family.</text>
</comment>
<accession>A0A5R9GSI1</accession>
<evidence type="ECO:0000256" key="5">
    <source>
        <dbReference type="ARBA" id="ARBA00022840"/>
    </source>
</evidence>
<keyword evidence="3 6" id="KW-0547">Nucleotide-binding</keyword>
<dbReference type="PIRSF" id="PIRSF015589">
    <property type="entry name" value="PP_kinase"/>
    <property type="match status" value="1"/>
</dbReference>
<evidence type="ECO:0000256" key="3">
    <source>
        <dbReference type="ARBA" id="ARBA00022741"/>
    </source>
</evidence>
<dbReference type="SUPFAM" id="SSF143724">
    <property type="entry name" value="PHP14-like"/>
    <property type="match status" value="1"/>
</dbReference>
<dbReference type="InterPro" id="IPR036832">
    <property type="entry name" value="PPK_N_dom_sf"/>
</dbReference>
<dbReference type="InterPro" id="IPR041108">
    <property type="entry name" value="PP_kinase_C_1"/>
</dbReference>
<dbReference type="Gene3D" id="1.20.58.310">
    <property type="entry name" value="Polyphosphate kinase N-terminal domain"/>
    <property type="match status" value="1"/>
</dbReference>
<evidence type="ECO:0000256" key="2">
    <source>
        <dbReference type="ARBA" id="ARBA00022679"/>
    </source>
</evidence>
<evidence type="ECO:0000313" key="12">
    <source>
        <dbReference type="EMBL" id="TLS69151.1"/>
    </source>
</evidence>
<dbReference type="SUPFAM" id="SSF56024">
    <property type="entry name" value="Phospholipase D/nuclease"/>
    <property type="match status" value="2"/>
</dbReference>
<dbReference type="Proteomes" id="UP000306585">
    <property type="component" value="Unassembled WGS sequence"/>
</dbReference>
<name>A0A5R9GSI1_9PROT</name>
<dbReference type="EMBL" id="VBRY01000001">
    <property type="protein sequence ID" value="TLS69151.1"/>
    <property type="molecule type" value="Genomic_DNA"/>
</dbReference>
<dbReference type="Pfam" id="PF13090">
    <property type="entry name" value="PP_kinase_C"/>
    <property type="match status" value="1"/>
</dbReference>
<dbReference type="GO" id="GO:0005524">
    <property type="term" value="F:ATP binding"/>
    <property type="evidence" value="ECO:0007669"/>
    <property type="project" value="UniProtKB-KW"/>
</dbReference>
<dbReference type="GO" id="GO:0009358">
    <property type="term" value="C:polyphosphate kinase complex"/>
    <property type="evidence" value="ECO:0007669"/>
    <property type="project" value="InterPro"/>
</dbReference>
<dbReference type="NCBIfam" id="TIGR03705">
    <property type="entry name" value="poly_P_kin"/>
    <property type="match status" value="1"/>
</dbReference>
<dbReference type="PANTHER" id="PTHR30218">
    <property type="entry name" value="POLYPHOSPHATE KINASE"/>
    <property type="match status" value="1"/>
</dbReference>
<evidence type="ECO:0000256" key="1">
    <source>
        <dbReference type="ARBA" id="ARBA00022553"/>
    </source>
</evidence>
<dbReference type="Pfam" id="PF13089">
    <property type="entry name" value="PP_kinase_N"/>
    <property type="match status" value="1"/>
</dbReference>
<keyword evidence="2 6" id="KW-0808">Transferase</keyword>
<dbReference type="InterPro" id="IPR024953">
    <property type="entry name" value="PP_kinase_middle"/>
</dbReference>
<feature type="domain" description="Polyphosphate kinase N-terminal" evidence="9">
    <location>
        <begin position="15"/>
        <end position="120"/>
    </location>
</feature>
<feature type="binding site" evidence="6">
    <location>
        <position position="53"/>
    </location>
    <ligand>
        <name>ATP</name>
        <dbReference type="ChEBI" id="CHEBI:30616"/>
    </ligand>
</feature>
<dbReference type="InterPro" id="IPR003414">
    <property type="entry name" value="PP_kinase"/>
</dbReference>
<comment type="cofactor">
    <cofactor evidence="6">
        <name>Mg(2+)</name>
        <dbReference type="ChEBI" id="CHEBI:18420"/>
    </cofactor>
</comment>
<feature type="binding site" evidence="6">
    <location>
        <position position="572"/>
    </location>
    <ligand>
        <name>ATP</name>
        <dbReference type="ChEBI" id="CHEBI:30616"/>
    </ligand>
</feature>
<keyword evidence="6" id="KW-0460">Magnesium</keyword>
<comment type="catalytic activity">
    <reaction evidence="6 7">
        <text>[phosphate](n) + ATP = [phosphate](n+1) + ADP</text>
        <dbReference type="Rhea" id="RHEA:19573"/>
        <dbReference type="Rhea" id="RHEA-COMP:9859"/>
        <dbReference type="Rhea" id="RHEA-COMP:14280"/>
        <dbReference type="ChEBI" id="CHEBI:16838"/>
        <dbReference type="ChEBI" id="CHEBI:30616"/>
        <dbReference type="ChEBI" id="CHEBI:456216"/>
        <dbReference type="EC" id="2.7.4.1"/>
    </reaction>
</comment>
<sequence>MKEEVELSLDSPELYLNRDLSMLEFNRRVLEMAADPNVPLLERLRFLCICSSNMDEFFEVRVAIQKQWMSVGSMRKGADGLTAAEILKRIREQVLGVVRDQYQLLNGELIPALREQGISFLHRAEWNDEQKAWIHSFFNRELLPVLTPIGLDPAHPFPRLLNKILNFMVALEGKDAFGRDSNYAIVQAPRSLPRMIRLPDEVATSENCYVFLSSIIHAHVGELFPGMRAKFCHQFRITRDSELDVDDELVDLKQAIAGELLQRRFSRAVRLEVSNKCPAELSDFLLEKFGLKEDDLYRVEGPVNLYRMALVCDQVDRPDLKYPAFEQATPARLQGEDRDLFRILNEGDVLLYHPFHRFTPVVELLMQAASDPHVLAIKQTLYRVVPDSPIVDALVKAARANKEVVAVIELRARFNEEDNIALADRLSAAGVQVVYGVVGYKTHCKMMLIVRREGRSLRRYVHLGTGNYHTVTSRFYTDFGLLSCEPDLGEDVHRIFQQLTGMGRVSKLKTMLQAPFSLHSGLIERIGVEAANARAGGKGRIIAKMNGLEEPEIIQALYRASQSGVKIDLIVRGICCLRPGIKGVSENIRVRSVLGRFLEHTRVFYFYNGGEPEVLCASADWMNRNLLRRVETCFPVRDKKLAKDILNLGLRPFLADNTGAWNLRRDGVYQRVRSPNKSRSAQWELMEILGCIKG</sequence>
<dbReference type="GO" id="GO:0046872">
    <property type="term" value="F:metal ion binding"/>
    <property type="evidence" value="ECO:0007669"/>
    <property type="project" value="UniProtKB-KW"/>
</dbReference>